<organism evidence="2 3">
    <name type="scientific">Actinomadura madurae</name>
    <dbReference type="NCBI Taxonomy" id="1993"/>
    <lineage>
        <taxon>Bacteria</taxon>
        <taxon>Bacillati</taxon>
        <taxon>Actinomycetota</taxon>
        <taxon>Actinomycetes</taxon>
        <taxon>Streptosporangiales</taxon>
        <taxon>Thermomonosporaceae</taxon>
        <taxon>Actinomadura</taxon>
    </lineage>
</organism>
<sequence length="199" mass="20033">MNTGKRRPAVSALALLATVLLAAGCGGQGESKGGEPGGARASAARSAQAGSVTVATLSFVPPDKMVRIEPTEQDVVLEMSLGGATDAPGQDVPPPGVQVFQGGRDLANVSVRVGLIEARLKADAPDAQVTKRVVKVPGAAEAAVMETVYPSVAARQLDLVIGTAAGPQYDVRYGGLRSAFDQAGAQRIVSSARISGGGS</sequence>
<dbReference type="STRING" id="1993.SAMN04489713_103561"/>
<dbReference type="PROSITE" id="PS51257">
    <property type="entry name" value="PROKAR_LIPOPROTEIN"/>
    <property type="match status" value="1"/>
</dbReference>
<evidence type="ECO:0000256" key="1">
    <source>
        <dbReference type="SAM" id="SignalP"/>
    </source>
</evidence>
<feature type="chain" id="PRO_5010278735" description="Lipoprotein" evidence="1">
    <location>
        <begin position="23"/>
        <end position="199"/>
    </location>
</feature>
<accession>A0A1I5DAV5</accession>
<dbReference type="AlphaFoldDB" id="A0A1I5DAV5"/>
<evidence type="ECO:0000313" key="2">
    <source>
        <dbReference type="EMBL" id="SFN96266.1"/>
    </source>
</evidence>
<proteinExistence type="predicted"/>
<name>A0A1I5DAV5_9ACTN</name>
<gene>
    <name evidence="2" type="ORF">SAMN04489713_103561</name>
</gene>
<evidence type="ECO:0008006" key="4">
    <source>
        <dbReference type="Google" id="ProtNLM"/>
    </source>
</evidence>
<reference evidence="2 3" key="1">
    <citation type="submission" date="2016-10" db="EMBL/GenBank/DDBJ databases">
        <authorList>
            <person name="de Groot N.N."/>
        </authorList>
    </citation>
    <scope>NUCLEOTIDE SEQUENCE [LARGE SCALE GENOMIC DNA]</scope>
    <source>
        <strain evidence="2 3">DSM 43067</strain>
    </source>
</reference>
<keyword evidence="1" id="KW-0732">Signal</keyword>
<dbReference type="Proteomes" id="UP000183413">
    <property type="component" value="Unassembled WGS sequence"/>
</dbReference>
<protein>
    <recommendedName>
        <fullName evidence="4">Lipoprotein</fullName>
    </recommendedName>
</protein>
<dbReference type="RefSeq" id="WP_021594686.1">
    <property type="nucleotide sequence ID" value="NZ_FOVH01000003.1"/>
</dbReference>
<dbReference type="EMBL" id="FOVH01000003">
    <property type="protein sequence ID" value="SFN96266.1"/>
    <property type="molecule type" value="Genomic_DNA"/>
</dbReference>
<evidence type="ECO:0000313" key="3">
    <source>
        <dbReference type="Proteomes" id="UP000183413"/>
    </source>
</evidence>
<dbReference type="InParanoid" id="A0A1I5DAV5"/>
<feature type="signal peptide" evidence="1">
    <location>
        <begin position="1"/>
        <end position="22"/>
    </location>
</feature>
<keyword evidence="3" id="KW-1185">Reference proteome</keyword>